<dbReference type="InterPro" id="IPR036291">
    <property type="entry name" value="NAD(P)-bd_dom_sf"/>
</dbReference>
<evidence type="ECO:0000256" key="2">
    <source>
        <dbReference type="ARBA" id="ARBA00023002"/>
    </source>
</evidence>
<dbReference type="PANTHER" id="PTHR42879:SF2">
    <property type="entry name" value="3-OXOACYL-[ACYL-CARRIER-PROTEIN] REDUCTASE FABG"/>
    <property type="match status" value="1"/>
</dbReference>
<proteinExistence type="inferred from homology"/>
<accession>A0A953NBQ2</accession>
<dbReference type="Pfam" id="PF00106">
    <property type="entry name" value="adh_short"/>
    <property type="match status" value="1"/>
</dbReference>
<sequence length="239" mass="25257">MNGTALVTGGSRGIGRAVVEDLIAEGYEVINFSRTAPAKLLPGEIFESVDLGDTKRTREAALDWASKKDILNLVNNAGMIHVGKIEDISLEDVDDMITLNMVAPLLLTQAVLPKMRAHKFGRIVNIGSRAGLGKVGRTVYGGTKAGLAGMTRTWALETAPHGITVNAIAPGPVATELFLASNPPELPQTKKIMESVPVGRFGEPAEIAHAVRMFLDKKAGFITGQLLYVCGGLSVGLTA</sequence>
<gene>
    <name evidence="4" type="ORF">KZZ10_12165</name>
</gene>
<keyword evidence="2" id="KW-0560">Oxidoreductase</keyword>
<reference evidence="4" key="1">
    <citation type="submission" date="2021-07" db="EMBL/GenBank/DDBJ databases">
        <title>New genus and species of the family Alcaligenaceae.</title>
        <authorList>
            <person name="Hahn M.W."/>
        </authorList>
    </citation>
    <scope>NUCLEOTIDE SEQUENCE</scope>
    <source>
        <strain evidence="4">LF4-65</strain>
    </source>
</reference>
<evidence type="ECO:0000313" key="5">
    <source>
        <dbReference type="Proteomes" id="UP000739565"/>
    </source>
</evidence>
<organism evidence="4 5">
    <name type="scientific">Zwartia hollandica</name>
    <dbReference type="NCBI Taxonomy" id="324606"/>
    <lineage>
        <taxon>Bacteria</taxon>
        <taxon>Pseudomonadati</taxon>
        <taxon>Pseudomonadota</taxon>
        <taxon>Betaproteobacteria</taxon>
        <taxon>Burkholderiales</taxon>
        <taxon>Alcaligenaceae</taxon>
        <taxon>Zwartia</taxon>
    </lineage>
</organism>
<dbReference type="InterPro" id="IPR002347">
    <property type="entry name" value="SDR_fam"/>
</dbReference>
<comment type="similarity">
    <text evidence="1 3">Belongs to the short-chain dehydrogenases/reductases (SDR) family.</text>
</comment>
<name>A0A953NBQ2_9BURK</name>
<keyword evidence="5" id="KW-1185">Reference proteome</keyword>
<dbReference type="PRINTS" id="PR00081">
    <property type="entry name" value="GDHRDH"/>
</dbReference>
<protein>
    <submittedName>
        <fullName evidence="4">SDR family NAD(P)-dependent oxidoreductase</fullName>
    </submittedName>
</protein>
<comment type="caution">
    <text evidence="4">The sequence shown here is derived from an EMBL/GenBank/DDBJ whole genome shotgun (WGS) entry which is preliminary data.</text>
</comment>
<dbReference type="RefSeq" id="WP_259661805.1">
    <property type="nucleotide sequence ID" value="NZ_JAHXRI010000010.1"/>
</dbReference>
<dbReference type="GO" id="GO:0016491">
    <property type="term" value="F:oxidoreductase activity"/>
    <property type="evidence" value="ECO:0007669"/>
    <property type="project" value="UniProtKB-KW"/>
</dbReference>
<evidence type="ECO:0000256" key="1">
    <source>
        <dbReference type="ARBA" id="ARBA00006484"/>
    </source>
</evidence>
<dbReference type="PRINTS" id="PR00080">
    <property type="entry name" value="SDRFAMILY"/>
</dbReference>
<dbReference type="InterPro" id="IPR050259">
    <property type="entry name" value="SDR"/>
</dbReference>
<dbReference type="Proteomes" id="UP000739565">
    <property type="component" value="Unassembled WGS sequence"/>
</dbReference>
<dbReference type="PANTHER" id="PTHR42879">
    <property type="entry name" value="3-OXOACYL-(ACYL-CARRIER-PROTEIN) REDUCTASE"/>
    <property type="match status" value="1"/>
</dbReference>
<dbReference type="EMBL" id="JAHXRI010000010">
    <property type="protein sequence ID" value="MBZ1351402.1"/>
    <property type="molecule type" value="Genomic_DNA"/>
</dbReference>
<dbReference type="AlphaFoldDB" id="A0A953NBQ2"/>
<dbReference type="SUPFAM" id="SSF51735">
    <property type="entry name" value="NAD(P)-binding Rossmann-fold domains"/>
    <property type="match status" value="1"/>
</dbReference>
<dbReference type="FunFam" id="3.40.50.720:FF:000173">
    <property type="entry name" value="3-oxoacyl-[acyl-carrier protein] reductase"/>
    <property type="match status" value="1"/>
</dbReference>
<dbReference type="Gene3D" id="3.40.50.720">
    <property type="entry name" value="NAD(P)-binding Rossmann-like Domain"/>
    <property type="match status" value="1"/>
</dbReference>
<evidence type="ECO:0000313" key="4">
    <source>
        <dbReference type="EMBL" id="MBZ1351402.1"/>
    </source>
</evidence>
<evidence type="ECO:0000256" key="3">
    <source>
        <dbReference type="RuleBase" id="RU000363"/>
    </source>
</evidence>